<dbReference type="SUPFAM" id="SSF52343">
    <property type="entry name" value="Ferredoxin reductase-like, C-terminal NADP-linked domain"/>
    <property type="match status" value="1"/>
</dbReference>
<accession>A0A8E2ARW0</accession>
<dbReference type="EC" id="1.7.1.3" evidence="7"/>
<dbReference type="Pfam" id="PF00173">
    <property type="entry name" value="Cyt-b5"/>
    <property type="match status" value="1"/>
</dbReference>
<evidence type="ECO:0000313" key="20">
    <source>
        <dbReference type="EMBL" id="OCH89836.1"/>
    </source>
</evidence>
<evidence type="ECO:0000256" key="12">
    <source>
        <dbReference type="ARBA" id="ARBA00022723"/>
    </source>
</evidence>
<comment type="cofactor">
    <cofactor evidence="2">
        <name>heme</name>
        <dbReference type="ChEBI" id="CHEBI:30413"/>
    </cofactor>
</comment>
<dbReference type="Gene3D" id="3.10.120.10">
    <property type="entry name" value="Cytochrome b5-like heme/steroid binding domain"/>
    <property type="match status" value="1"/>
</dbReference>
<gene>
    <name evidence="20" type="ORF">OBBRIDRAFT_819582</name>
</gene>
<feature type="domain" description="Cytochrome b5 heme-binding" evidence="18">
    <location>
        <begin position="504"/>
        <end position="594"/>
    </location>
</feature>
<dbReference type="PANTHER" id="PTHR19372:SF7">
    <property type="entry name" value="SULFITE OXIDASE, MITOCHONDRIAL"/>
    <property type="match status" value="1"/>
</dbReference>
<dbReference type="GO" id="GO:0043546">
    <property type="term" value="F:molybdopterin cofactor binding"/>
    <property type="evidence" value="ECO:0007669"/>
    <property type="project" value="InterPro"/>
</dbReference>
<evidence type="ECO:0000256" key="11">
    <source>
        <dbReference type="ARBA" id="ARBA00022630"/>
    </source>
</evidence>
<dbReference type="SUPFAM" id="SSF56524">
    <property type="entry name" value="Oxidoreductase molybdopterin-binding domain"/>
    <property type="match status" value="1"/>
</dbReference>
<evidence type="ECO:0000256" key="17">
    <source>
        <dbReference type="ARBA" id="ARBA00049155"/>
    </source>
</evidence>
<dbReference type="Gene3D" id="3.90.420.10">
    <property type="entry name" value="Oxidoreductase, molybdopterin-binding domain"/>
    <property type="match status" value="1"/>
</dbReference>
<dbReference type="GO" id="GO:0008482">
    <property type="term" value="F:sulfite oxidase activity"/>
    <property type="evidence" value="ECO:0007669"/>
    <property type="project" value="TreeGrafter"/>
</dbReference>
<dbReference type="Pfam" id="PF00174">
    <property type="entry name" value="Oxidored_molyb"/>
    <property type="match status" value="1"/>
</dbReference>
<dbReference type="GO" id="GO:0006790">
    <property type="term" value="P:sulfur compound metabolic process"/>
    <property type="evidence" value="ECO:0007669"/>
    <property type="project" value="TreeGrafter"/>
</dbReference>
<dbReference type="PROSITE" id="PS50255">
    <property type="entry name" value="CYTOCHROME_B5_2"/>
    <property type="match status" value="1"/>
</dbReference>
<keyword evidence="16" id="KW-0534">Nitrate assimilation</keyword>
<dbReference type="PROSITE" id="PS00191">
    <property type="entry name" value="CYTOCHROME_B5_1"/>
    <property type="match status" value="1"/>
</dbReference>
<evidence type="ECO:0000256" key="5">
    <source>
        <dbReference type="ARBA" id="ARBA00006253"/>
    </source>
</evidence>
<dbReference type="AlphaFoldDB" id="A0A8E2ARW0"/>
<dbReference type="Pfam" id="PF00970">
    <property type="entry name" value="FAD_binding_6"/>
    <property type="match status" value="1"/>
</dbReference>
<dbReference type="InterPro" id="IPR036400">
    <property type="entry name" value="Cyt_B5-like_heme/steroid_sf"/>
</dbReference>
<evidence type="ECO:0000256" key="7">
    <source>
        <dbReference type="ARBA" id="ARBA00012673"/>
    </source>
</evidence>
<dbReference type="PROSITE" id="PS00559">
    <property type="entry name" value="MOLYBDOPTERIN_EUK"/>
    <property type="match status" value="1"/>
</dbReference>
<dbReference type="PRINTS" id="PR00363">
    <property type="entry name" value="CYTOCHROMEB5"/>
</dbReference>
<dbReference type="PANTHER" id="PTHR19372">
    <property type="entry name" value="SULFITE REDUCTASE"/>
    <property type="match status" value="1"/>
</dbReference>
<dbReference type="Pfam" id="PF03404">
    <property type="entry name" value="Mo-co_dimer"/>
    <property type="match status" value="1"/>
</dbReference>
<dbReference type="InterPro" id="IPR005066">
    <property type="entry name" value="MoCF_OxRdtse_dimer"/>
</dbReference>
<dbReference type="EMBL" id="KV722418">
    <property type="protein sequence ID" value="OCH89836.1"/>
    <property type="molecule type" value="Genomic_DNA"/>
</dbReference>
<keyword evidence="10" id="KW-0349">Heme</keyword>
<dbReference type="Gene3D" id="2.60.40.650">
    <property type="match status" value="1"/>
</dbReference>
<dbReference type="InterPro" id="IPR000572">
    <property type="entry name" value="OxRdtase_Mopterin-bd_dom"/>
</dbReference>
<dbReference type="InterPro" id="IPR008333">
    <property type="entry name" value="Cbr1-like_FAD-bd_dom"/>
</dbReference>
<dbReference type="InterPro" id="IPR036374">
    <property type="entry name" value="OxRdtase_Mopterin-bd_sf"/>
</dbReference>
<evidence type="ECO:0000256" key="14">
    <source>
        <dbReference type="ARBA" id="ARBA00023002"/>
    </source>
</evidence>
<feature type="domain" description="FAD-binding FR-type" evidence="19">
    <location>
        <begin position="616"/>
        <end position="729"/>
    </location>
</feature>
<evidence type="ECO:0000256" key="2">
    <source>
        <dbReference type="ARBA" id="ARBA00001971"/>
    </source>
</evidence>
<dbReference type="InterPro" id="IPR001199">
    <property type="entry name" value="Cyt_B5-like_heme/steroid-bd"/>
</dbReference>
<organism evidence="20 21">
    <name type="scientific">Obba rivulosa</name>
    <dbReference type="NCBI Taxonomy" id="1052685"/>
    <lineage>
        <taxon>Eukaryota</taxon>
        <taxon>Fungi</taxon>
        <taxon>Dikarya</taxon>
        <taxon>Basidiomycota</taxon>
        <taxon>Agaricomycotina</taxon>
        <taxon>Agaricomycetes</taxon>
        <taxon>Polyporales</taxon>
        <taxon>Gelatoporiaceae</taxon>
        <taxon>Obba</taxon>
    </lineage>
</organism>
<dbReference type="Gene3D" id="3.40.50.80">
    <property type="entry name" value="Nucleotide-binding domain of ferredoxin-NADP reductase (FNR) module"/>
    <property type="match status" value="1"/>
</dbReference>
<dbReference type="PROSITE" id="PS51384">
    <property type="entry name" value="FAD_FR"/>
    <property type="match status" value="1"/>
</dbReference>
<comment type="subunit">
    <text evidence="6">Homodimer.</text>
</comment>
<keyword evidence="14" id="KW-0560">Oxidoreductase</keyword>
<evidence type="ECO:0000256" key="8">
    <source>
        <dbReference type="ARBA" id="ARBA00015499"/>
    </source>
</evidence>
<evidence type="ECO:0000256" key="6">
    <source>
        <dbReference type="ARBA" id="ARBA00011738"/>
    </source>
</evidence>
<dbReference type="InterPro" id="IPR039261">
    <property type="entry name" value="FNR_nucleotide-bd"/>
</dbReference>
<dbReference type="InterPro" id="IPR017927">
    <property type="entry name" value="FAD-bd_FR_type"/>
</dbReference>
<evidence type="ECO:0000256" key="3">
    <source>
        <dbReference type="ARBA" id="ARBA00001974"/>
    </source>
</evidence>
<evidence type="ECO:0000256" key="13">
    <source>
        <dbReference type="ARBA" id="ARBA00022827"/>
    </source>
</evidence>
<evidence type="ECO:0000256" key="1">
    <source>
        <dbReference type="ARBA" id="ARBA00001924"/>
    </source>
</evidence>
<dbReference type="GO" id="GO:0030151">
    <property type="term" value="F:molybdenum ion binding"/>
    <property type="evidence" value="ECO:0007669"/>
    <property type="project" value="InterPro"/>
</dbReference>
<dbReference type="InterPro" id="IPR001433">
    <property type="entry name" value="OxRdtase_FAD/NAD-bd"/>
</dbReference>
<dbReference type="OrthoDB" id="432685at2759"/>
<comment type="similarity">
    <text evidence="5">Belongs to the nitrate reductase family.</text>
</comment>
<dbReference type="GO" id="GO:0020037">
    <property type="term" value="F:heme binding"/>
    <property type="evidence" value="ECO:0007669"/>
    <property type="project" value="InterPro"/>
</dbReference>
<proteinExistence type="inferred from homology"/>
<keyword evidence="12" id="KW-0479">Metal-binding</keyword>
<evidence type="ECO:0000256" key="16">
    <source>
        <dbReference type="ARBA" id="ARBA00023063"/>
    </source>
</evidence>
<dbReference type="Proteomes" id="UP000250043">
    <property type="component" value="Unassembled WGS sequence"/>
</dbReference>
<dbReference type="InterPro" id="IPR018506">
    <property type="entry name" value="Cyt_B5_heme-BS"/>
</dbReference>
<evidence type="ECO:0000259" key="19">
    <source>
        <dbReference type="PROSITE" id="PS51384"/>
    </source>
</evidence>
<keyword evidence="9" id="KW-0500">Molybdenum</keyword>
<comment type="function">
    <text evidence="4">Nitrate reductase is a key enzyme involved in the first step of nitrate assimilation in plants, fungi and bacteria.</text>
</comment>
<comment type="catalytic activity">
    <reaction evidence="17">
        <text>nitrite + NADP(+) + H2O = nitrate + NADPH + H(+)</text>
        <dbReference type="Rhea" id="RHEA:19061"/>
        <dbReference type="ChEBI" id="CHEBI:15377"/>
        <dbReference type="ChEBI" id="CHEBI:15378"/>
        <dbReference type="ChEBI" id="CHEBI:16301"/>
        <dbReference type="ChEBI" id="CHEBI:17632"/>
        <dbReference type="ChEBI" id="CHEBI:57783"/>
        <dbReference type="ChEBI" id="CHEBI:58349"/>
        <dbReference type="EC" id="1.7.1.3"/>
    </reaction>
</comment>
<dbReference type="Gene3D" id="2.40.30.10">
    <property type="entry name" value="Translation factors"/>
    <property type="match status" value="1"/>
</dbReference>
<reference evidence="20 21" key="1">
    <citation type="submission" date="2016-07" db="EMBL/GenBank/DDBJ databases">
        <title>Draft genome of the white-rot fungus Obba rivulosa 3A-2.</title>
        <authorList>
            <consortium name="DOE Joint Genome Institute"/>
            <person name="Miettinen O."/>
            <person name="Riley R."/>
            <person name="Acob R."/>
            <person name="Barry K."/>
            <person name="Cullen D."/>
            <person name="De Vries R."/>
            <person name="Hainaut M."/>
            <person name="Hatakka A."/>
            <person name="Henrissat B."/>
            <person name="Hilden K."/>
            <person name="Kuo R."/>
            <person name="Labutti K."/>
            <person name="Lipzen A."/>
            <person name="Makela M.R."/>
            <person name="Sandor L."/>
            <person name="Spatafora J.W."/>
            <person name="Grigoriev I.V."/>
            <person name="Hibbett D.S."/>
        </authorList>
    </citation>
    <scope>NUCLEOTIDE SEQUENCE [LARGE SCALE GENOMIC DNA]</scope>
    <source>
        <strain evidence="20 21">3A-2</strain>
    </source>
</reference>
<name>A0A8E2ARW0_9APHY</name>
<dbReference type="InterPro" id="IPR014756">
    <property type="entry name" value="Ig_E-set"/>
</dbReference>
<keyword evidence="11" id="KW-0285">Flavoprotein</keyword>
<protein>
    <recommendedName>
        <fullName evidence="8">Nitrate reductase [NADPH]</fullName>
        <ecNumber evidence="7">1.7.1.3</ecNumber>
    </recommendedName>
</protein>
<keyword evidence="21" id="KW-1185">Reference proteome</keyword>
<dbReference type="InterPro" id="IPR001709">
    <property type="entry name" value="Flavoprot_Pyr_Nucl_cyt_Rdtase"/>
</dbReference>
<comment type="cofactor">
    <cofactor evidence="3">
        <name>FAD</name>
        <dbReference type="ChEBI" id="CHEBI:57692"/>
    </cofactor>
</comment>
<dbReference type="Pfam" id="PF00175">
    <property type="entry name" value="NAD_binding_1"/>
    <property type="match status" value="1"/>
</dbReference>
<dbReference type="PRINTS" id="PR00371">
    <property type="entry name" value="FPNCR"/>
</dbReference>
<dbReference type="PRINTS" id="PR00406">
    <property type="entry name" value="CYTB5RDTASE"/>
</dbReference>
<dbReference type="GO" id="GO:0050464">
    <property type="term" value="F:nitrate reductase (NADPH) activity"/>
    <property type="evidence" value="ECO:0007669"/>
    <property type="project" value="UniProtKB-EC"/>
</dbReference>
<dbReference type="SUPFAM" id="SSF55856">
    <property type="entry name" value="Cytochrome b5-like heme/steroid binding domain"/>
    <property type="match status" value="1"/>
</dbReference>
<evidence type="ECO:0000313" key="21">
    <source>
        <dbReference type="Proteomes" id="UP000250043"/>
    </source>
</evidence>
<comment type="cofactor">
    <cofactor evidence="1">
        <name>Mo-molybdopterin</name>
        <dbReference type="ChEBI" id="CHEBI:71302"/>
    </cofactor>
</comment>
<evidence type="ECO:0000259" key="18">
    <source>
        <dbReference type="PROSITE" id="PS50255"/>
    </source>
</evidence>
<dbReference type="InterPro" id="IPR017938">
    <property type="entry name" value="Riboflavin_synthase-like_b-brl"/>
</dbReference>
<dbReference type="CDD" id="cd06183">
    <property type="entry name" value="cyt_b5_reduct_like"/>
    <property type="match status" value="1"/>
</dbReference>
<dbReference type="SUPFAM" id="SSF63380">
    <property type="entry name" value="Riboflavin synthase domain-like"/>
    <property type="match status" value="1"/>
</dbReference>
<evidence type="ECO:0000256" key="15">
    <source>
        <dbReference type="ARBA" id="ARBA00023004"/>
    </source>
</evidence>
<dbReference type="SUPFAM" id="SSF81296">
    <property type="entry name" value="E set domains"/>
    <property type="match status" value="1"/>
</dbReference>
<dbReference type="InterPro" id="IPR022407">
    <property type="entry name" value="OxRdtase_Mopterin_BS"/>
</dbReference>
<dbReference type="PRINTS" id="PR00407">
    <property type="entry name" value="EUMOPTERIN"/>
</dbReference>
<evidence type="ECO:0000256" key="9">
    <source>
        <dbReference type="ARBA" id="ARBA00022505"/>
    </source>
</evidence>
<evidence type="ECO:0000256" key="4">
    <source>
        <dbReference type="ARBA" id="ARBA00003838"/>
    </source>
</evidence>
<dbReference type="SMART" id="SM01117">
    <property type="entry name" value="Cyt-b5"/>
    <property type="match status" value="1"/>
</dbReference>
<evidence type="ECO:0000256" key="10">
    <source>
        <dbReference type="ARBA" id="ARBA00022617"/>
    </source>
</evidence>
<dbReference type="GO" id="GO:0042128">
    <property type="term" value="P:nitrate assimilation"/>
    <property type="evidence" value="ECO:0007669"/>
    <property type="project" value="UniProtKB-KW"/>
</dbReference>
<keyword evidence="15" id="KW-0408">Iron</keyword>
<sequence length="874" mass="98085">MASMVSVSQGEAICTPGRRSFTLPHPVPLNRFQPPPLPSIFPTIPVNEDPRETAEADLQTPDSWIKRNPDLVRLTGKHPFNTEARLRPLFDAGFLTPSCLHYVRNHGAVPKVDEARLWNWRIRVHGLVEHECDLSLQDLRDYFEVVTLPVTLVCAGNRRKEQNVVRKSLGFNWGAAGVSTALWTGVYLADVLKYVKPIRGKAKHVIFEGCDELPKGPYGTSQRLSWATSKEKGMLIAWAMNGQPLEPDHGFPVRIIVPGQIGGRSVKVILLSAVDCRELTHAATTLHFWDNKLLPSHVSPEQARSEEHWWYDPNELNTNSAIAKPDHDERLTIYSSDVEKMYNLRGYAYGGGGRRVTVVQVSLDDGRTWRLANIDYPEDKYRDMAHFDETYGKLDLTDSDMCFCWCFWDLDVKVLELASANSITLRAMDEGLHLQPRDMYLNATSMMNNWWFRVAIMKTENGIRFEHPTLAGAVSGGWMERLKSTGQDILNPVFGTASPTSPPAEQIQPNEVSMTNSSVTRRITDAEFQVEAHERPLFVIKGEVYDGGAYLEDHPGGADAILLAVGGDATDDFLTIHSVDAKIKLREYHIGTLDGPLDHRNKGVKEGRSDVFLRPKAWKPVQLTEFMRVNHDSYLYRFSFPGQSNQSLGLSVGQHVFVRLKRKDTGELVQRAYTPVSRENTVGGIEFLIKLYLPCSDFPVGGKMSTGLNQLRIGDTVELKGPLGSFIWKGCGTAFWKGLSRRVREVGMVCGGSGITPILQVLRSILHDTHDAETRTWLIYANKTEADILCRDELHELQALHGARFRIHHTLSHAPPGWRYSFGRIDDLMLSLHLPEPSSEGMILACAPSAMITDALRPGLQRLGWDVERSLVVF</sequence>
<keyword evidence="13" id="KW-0274">FAD</keyword>
<dbReference type="InterPro" id="IPR008335">
    <property type="entry name" value="Mopterin_OxRdtase_euk"/>
</dbReference>